<keyword evidence="2" id="KW-1185">Reference proteome</keyword>
<dbReference type="EMBL" id="BSNC01000006">
    <property type="protein sequence ID" value="GLP97295.1"/>
    <property type="molecule type" value="Genomic_DNA"/>
</dbReference>
<proteinExistence type="predicted"/>
<dbReference type="RefSeq" id="WP_095504853.1">
    <property type="nucleotide sequence ID" value="NZ_BSNC01000006.1"/>
</dbReference>
<gene>
    <name evidence="1" type="ORF">GCM10007895_26020</name>
</gene>
<name>A0AA37RX60_9GAMM</name>
<dbReference type="AlphaFoldDB" id="A0AA37RX60"/>
<dbReference type="Proteomes" id="UP001161422">
    <property type="component" value="Unassembled WGS sequence"/>
</dbReference>
<sequence length="114" mass="13106">MTVPKSELIALLDFPRRKMLAMMELGECPHNGFFDLSDLRCQTCHQGSECRWVNHNDQCVDLDSKTLEDLQQQILKAADFIDASLDLDHQYRESCQCDNCRWLTKANKTLTALA</sequence>
<reference evidence="1" key="2">
    <citation type="submission" date="2023-01" db="EMBL/GenBank/DDBJ databases">
        <title>Draft genome sequence of Paraferrimonas sedimenticola strain NBRC 101628.</title>
        <authorList>
            <person name="Sun Q."/>
            <person name="Mori K."/>
        </authorList>
    </citation>
    <scope>NUCLEOTIDE SEQUENCE</scope>
    <source>
        <strain evidence="1">NBRC 101628</strain>
    </source>
</reference>
<comment type="caution">
    <text evidence="1">The sequence shown here is derived from an EMBL/GenBank/DDBJ whole genome shotgun (WGS) entry which is preliminary data.</text>
</comment>
<evidence type="ECO:0000313" key="1">
    <source>
        <dbReference type="EMBL" id="GLP97295.1"/>
    </source>
</evidence>
<evidence type="ECO:0000313" key="2">
    <source>
        <dbReference type="Proteomes" id="UP001161422"/>
    </source>
</evidence>
<protein>
    <submittedName>
        <fullName evidence="1">Uncharacterized protein</fullName>
    </submittedName>
</protein>
<reference evidence="1" key="1">
    <citation type="journal article" date="2014" name="Int. J. Syst. Evol. Microbiol.">
        <title>Complete genome sequence of Corynebacterium casei LMG S-19264T (=DSM 44701T), isolated from a smear-ripened cheese.</title>
        <authorList>
            <consortium name="US DOE Joint Genome Institute (JGI-PGF)"/>
            <person name="Walter F."/>
            <person name="Albersmeier A."/>
            <person name="Kalinowski J."/>
            <person name="Ruckert C."/>
        </authorList>
    </citation>
    <scope>NUCLEOTIDE SEQUENCE</scope>
    <source>
        <strain evidence="1">NBRC 101628</strain>
    </source>
</reference>
<organism evidence="1 2">
    <name type="scientific">Paraferrimonas sedimenticola</name>
    <dbReference type="NCBI Taxonomy" id="375674"/>
    <lineage>
        <taxon>Bacteria</taxon>
        <taxon>Pseudomonadati</taxon>
        <taxon>Pseudomonadota</taxon>
        <taxon>Gammaproteobacteria</taxon>
        <taxon>Alteromonadales</taxon>
        <taxon>Ferrimonadaceae</taxon>
        <taxon>Paraferrimonas</taxon>
    </lineage>
</organism>
<accession>A0AA37RX60</accession>